<evidence type="ECO:0000313" key="4">
    <source>
        <dbReference type="Proteomes" id="UP001149165"/>
    </source>
</evidence>
<accession>A0A9W9GC44</accession>
<dbReference type="CDD" id="cd09917">
    <property type="entry name" value="F-box_SF"/>
    <property type="match status" value="1"/>
</dbReference>
<dbReference type="SUPFAM" id="SSF81383">
    <property type="entry name" value="F-box domain"/>
    <property type="match status" value="1"/>
</dbReference>
<feature type="compositionally biased region" description="Polar residues" evidence="1">
    <location>
        <begin position="201"/>
        <end position="213"/>
    </location>
</feature>
<dbReference type="AlphaFoldDB" id="A0A9W9GC44"/>
<dbReference type="EMBL" id="JAPQKH010000001">
    <property type="protein sequence ID" value="KAJ5116143.1"/>
    <property type="molecule type" value="Genomic_DNA"/>
</dbReference>
<feature type="compositionally biased region" description="Acidic residues" evidence="1">
    <location>
        <begin position="246"/>
        <end position="286"/>
    </location>
</feature>
<reference evidence="3" key="1">
    <citation type="submission" date="2022-11" db="EMBL/GenBank/DDBJ databases">
        <authorList>
            <person name="Petersen C."/>
        </authorList>
    </citation>
    <scope>NUCLEOTIDE SEQUENCE</scope>
    <source>
        <strain evidence="3">IBT 30069</strain>
    </source>
</reference>
<evidence type="ECO:0000259" key="2">
    <source>
        <dbReference type="PROSITE" id="PS50181"/>
    </source>
</evidence>
<name>A0A9W9GC44_9EURO</name>
<keyword evidence="4" id="KW-1185">Reference proteome</keyword>
<evidence type="ECO:0000313" key="3">
    <source>
        <dbReference type="EMBL" id="KAJ5116143.1"/>
    </source>
</evidence>
<comment type="caution">
    <text evidence="3">The sequence shown here is derived from an EMBL/GenBank/DDBJ whole genome shotgun (WGS) entry which is preliminary data.</text>
</comment>
<reference evidence="3" key="2">
    <citation type="journal article" date="2023" name="IMA Fungus">
        <title>Comparative genomic study of the Penicillium genus elucidates a diverse pangenome and 15 lateral gene transfer events.</title>
        <authorList>
            <person name="Petersen C."/>
            <person name="Sorensen T."/>
            <person name="Nielsen M.R."/>
            <person name="Sondergaard T.E."/>
            <person name="Sorensen J.L."/>
            <person name="Fitzpatrick D.A."/>
            <person name="Frisvad J.C."/>
            <person name="Nielsen K.L."/>
        </authorList>
    </citation>
    <scope>NUCLEOTIDE SEQUENCE</scope>
    <source>
        <strain evidence="3">IBT 30069</strain>
    </source>
</reference>
<sequence>MEASTFFKNCALANSNILDLPLELVLEVIDYLSPVDVACLALCNSHLFTRLGSVLKDISKSFNLRLQLLQRACHELETHYICFKCAKLHLWSQVQPPGEVRTPPCPGRQLTEEMSDSSSQTLWLGHENVMLDFTHVQLAMRHARHGPSFGLKPDKLNFTNISDLYFRYEEDVSLSSRSEIETTFQFWPWWRSLRSGDAASSHATSGEQISNHETSSHEASDREVSIHAAPGDQTSIHDPSNRDTSDLETSENEAPDDEEPNDEESNDEDSDDDESNNEKSDDEESERETSSDEGGSEYGYESREPMRILTSVEAAVSHEAAGPSLCLRIQEVVAMKQDDLWWWRFKGPEIISDLIPVCPHVDFHQSSGDPPIQPNIYAYDVFHDAVSNIRVDDDAPPTRFHHCRSCNTCWRFGIRASEDEEDYYIVSTRWLDLGLGLTPEDDQWKVHDPSFQSLRTGLSEHSDLPDAKSRFEKSLKNGLSEKELLKRNLVLVDDGRCPQRGNVPLLSIDPPW</sequence>
<gene>
    <name evidence="3" type="ORF">N7456_000491</name>
</gene>
<organism evidence="3 4">
    <name type="scientific">Penicillium angulare</name>
    <dbReference type="NCBI Taxonomy" id="116970"/>
    <lineage>
        <taxon>Eukaryota</taxon>
        <taxon>Fungi</taxon>
        <taxon>Dikarya</taxon>
        <taxon>Ascomycota</taxon>
        <taxon>Pezizomycotina</taxon>
        <taxon>Eurotiomycetes</taxon>
        <taxon>Eurotiomycetidae</taxon>
        <taxon>Eurotiales</taxon>
        <taxon>Aspergillaceae</taxon>
        <taxon>Penicillium</taxon>
    </lineage>
</organism>
<evidence type="ECO:0000256" key="1">
    <source>
        <dbReference type="SAM" id="MobiDB-lite"/>
    </source>
</evidence>
<dbReference type="InterPro" id="IPR036047">
    <property type="entry name" value="F-box-like_dom_sf"/>
</dbReference>
<dbReference type="InterPro" id="IPR001810">
    <property type="entry name" value="F-box_dom"/>
</dbReference>
<protein>
    <recommendedName>
        <fullName evidence="2">F-box domain-containing protein</fullName>
    </recommendedName>
</protein>
<feature type="domain" description="F-box" evidence="2">
    <location>
        <begin position="14"/>
        <end position="65"/>
    </location>
</feature>
<dbReference type="OrthoDB" id="3766406at2759"/>
<feature type="compositionally biased region" description="Basic and acidic residues" evidence="1">
    <location>
        <begin position="214"/>
        <end position="225"/>
    </location>
</feature>
<dbReference type="Pfam" id="PF00646">
    <property type="entry name" value="F-box"/>
    <property type="match status" value="1"/>
</dbReference>
<dbReference type="PROSITE" id="PS50181">
    <property type="entry name" value="FBOX"/>
    <property type="match status" value="1"/>
</dbReference>
<proteinExistence type="predicted"/>
<feature type="region of interest" description="Disordered" evidence="1">
    <location>
        <begin position="199"/>
        <end position="303"/>
    </location>
</feature>
<dbReference type="Proteomes" id="UP001149165">
    <property type="component" value="Unassembled WGS sequence"/>
</dbReference>